<sequence>MNIDIFELPGILRRRIRYVVVTALVVTILAALVALRMTPVYTASTELLLDPLGLLADSNAGSAAAALPQQDQAGLDSQVYVVQSRNVLDQVVRDLDLTHDAYLLDPDTLAKLSTDEAVAATSAALKEHLVVQRAGQSLVLVISAEHKVAETAASIANAVANTYLKQIDQARADAARRASNAFQGQASELRGRVAKAEAAVEKFRSENGLATTGTTGLVIDQQLAGLNQQLIAARGEEEQKQTVYEQARRLTANSVQAGGIPEALQSPAIDSLRQRYVELLDRQVQLETTLGAGHPQLRAIRSQVDSMKAAIEQELGRIRQSMQSEYQRAAANTKALQRRLDTLTRQSFDSGEAQIKLRQLQSEADAVQALYKSFLNRAEELGQQETLKTNNSRVITAATVPGGGSKLVKLLIVAAGGLFGLILGAGLAVLRELGTAILPPARPVVAAAVERRVEKDAEIDVIAVLPVPGESAKRKRALLGARKRQTDAKQRWATGIEAIAAKIERDLGGRMPATVLFVSVDALPVSADGLVCDVVRRLIAEGQDVRHAPGELVEQRSRAARAPIRRGQPSMLAALDVEDEDTGILDRLRFEHDAAAAPPRPQATNRPSFNRFLGTQIAEKALTLINACGTPATKILGDLIPESDMVIVVEQAGSTDWADAEYLFGDRMLGRVILGETD</sequence>
<feature type="coiled-coil region" evidence="6">
    <location>
        <begin position="319"/>
        <end position="377"/>
    </location>
</feature>
<evidence type="ECO:0000256" key="2">
    <source>
        <dbReference type="ARBA" id="ARBA00022475"/>
    </source>
</evidence>
<evidence type="ECO:0000256" key="4">
    <source>
        <dbReference type="ARBA" id="ARBA00022989"/>
    </source>
</evidence>
<gene>
    <name evidence="10" type="ORF">J2Z17_003483</name>
</gene>
<dbReference type="Pfam" id="PF02706">
    <property type="entry name" value="Wzz"/>
    <property type="match status" value="1"/>
</dbReference>
<evidence type="ECO:0000259" key="9">
    <source>
        <dbReference type="Pfam" id="PF13807"/>
    </source>
</evidence>
<feature type="transmembrane region" description="Helical" evidence="7">
    <location>
        <begin position="16"/>
        <end position="35"/>
    </location>
</feature>
<evidence type="ECO:0000256" key="5">
    <source>
        <dbReference type="ARBA" id="ARBA00023136"/>
    </source>
</evidence>
<dbReference type="EMBL" id="JAGGJU010000009">
    <property type="protein sequence ID" value="MBP1852031.1"/>
    <property type="molecule type" value="Genomic_DNA"/>
</dbReference>
<accession>A0ABS4E280</accession>
<keyword evidence="4 7" id="KW-1133">Transmembrane helix</keyword>
<dbReference type="RefSeq" id="WP_209946859.1">
    <property type="nucleotide sequence ID" value="NZ_JAGGJU010000009.1"/>
</dbReference>
<keyword evidence="5 7" id="KW-0472">Membrane</keyword>
<keyword evidence="2" id="KW-1003">Cell membrane</keyword>
<dbReference type="InterPro" id="IPR050445">
    <property type="entry name" value="Bact_polysacc_biosynth/exp"/>
</dbReference>
<dbReference type="InterPro" id="IPR003856">
    <property type="entry name" value="LPS_length_determ_N"/>
</dbReference>
<dbReference type="Pfam" id="PF13807">
    <property type="entry name" value="GNVR"/>
    <property type="match status" value="1"/>
</dbReference>
<feature type="domain" description="Polysaccharide chain length determinant N-terminal" evidence="8">
    <location>
        <begin position="2"/>
        <end position="95"/>
    </location>
</feature>
<comment type="subcellular location">
    <subcellularLocation>
        <location evidence="1">Cell membrane</location>
        <topology evidence="1">Multi-pass membrane protein</topology>
    </subcellularLocation>
</comment>
<proteinExistence type="predicted"/>
<keyword evidence="3 7" id="KW-0812">Transmembrane</keyword>
<dbReference type="PANTHER" id="PTHR32309">
    <property type="entry name" value="TYROSINE-PROTEIN KINASE"/>
    <property type="match status" value="1"/>
</dbReference>
<evidence type="ECO:0000256" key="3">
    <source>
        <dbReference type="ARBA" id="ARBA00022692"/>
    </source>
</evidence>
<comment type="caution">
    <text evidence="10">The sequence shown here is derived from an EMBL/GenBank/DDBJ whole genome shotgun (WGS) entry which is preliminary data.</text>
</comment>
<evidence type="ECO:0000313" key="10">
    <source>
        <dbReference type="EMBL" id="MBP1852031.1"/>
    </source>
</evidence>
<evidence type="ECO:0000313" key="11">
    <source>
        <dbReference type="Proteomes" id="UP000759443"/>
    </source>
</evidence>
<evidence type="ECO:0000256" key="1">
    <source>
        <dbReference type="ARBA" id="ARBA00004651"/>
    </source>
</evidence>
<keyword evidence="6" id="KW-0175">Coiled coil</keyword>
<dbReference type="Proteomes" id="UP000759443">
    <property type="component" value="Unassembled WGS sequence"/>
</dbReference>
<evidence type="ECO:0000256" key="6">
    <source>
        <dbReference type="SAM" id="Coils"/>
    </source>
</evidence>
<feature type="domain" description="Tyrosine-protein kinase G-rich" evidence="9">
    <location>
        <begin position="357"/>
        <end position="432"/>
    </location>
</feature>
<dbReference type="InterPro" id="IPR032807">
    <property type="entry name" value="GNVR"/>
</dbReference>
<dbReference type="PANTHER" id="PTHR32309:SF13">
    <property type="entry name" value="FERRIC ENTEROBACTIN TRANSPORT PROTEIN FEPE"/>
    <property type="match status" value="1"/>
</dbReference>
<evidence type="ECO:0000256" key="7">
    <source>
        <dbReference type="SAM" id="Phobius"/>
    </source>
</evidence>
<name>A0ABS4E280_9HYPH</name>
<reference evidence="10 11" key="1">
    <citation type="submission" date="2021-03" db="EMBL/GenBank/DDBJ databases">
        <title>Genomic Encyclopedia of Type Strains, Phase IV (KMG-IV): sequencing the most valuable type-strain genomes for metagenomic binning, comparative biology and taxonomic classification.</title>
        <authorList>
            <person name="Goeker M."/>
        </authorList>
    </citation>
    <scope>NUCLEOTIDE SEQUENCE [LARGE SCALE GENOMIC DNA]</scope>
    <source>
        <strain evidence="10 11">DSM 21600</strain>
    </source>
</reference>
<keyword evidence="11" id="KW-1185">Reference proteome</keyword>
<protein>
    <submittedName>
        <fullName evidence="10">Uncharacterized protein involved in exopolysaccharide biosynthesis</fullName>
    </submittedName>
</protein>
<evidence type="ECO:0000259" key="8">
    <source>
        <dbReference type="Pfam" id="PF02706"/>
    </source>
</evidence>
<organism evidence="10 11">
    <name type="scientific">Rhizobium halophytocola</name>
    <dbReference type="NCBI Taxonomy" id="735519"/>
    <lineage>
        <taxon>Bacteria</taxon>
        <taxon>Pseudomonadati</taxon>
        <taxon>Pseudomonadota</taxon>
        <taxon>Alphaproteobacteria</taxon>
        <taxon>Hyphomicrobiales</taxon>
        <taxon>Rhizobiaceae</taxon>
        <taxon>Rhizobium/Agrobacterium group</taxon>
        <taxon>Rhizobium</taxon>
    </lineage>
</organism>